<feature type="domain" description="Reverse transcriptase Ty1/copia-type" evidence="2">
    <location>
        <begin position="4"/>
        <end position="139"/>
    </location>
</feature>
<dbReference type="PANTHER" id="PTHR10775">
    <property type="entry name" value="OS08G0208400 PROTEIN"/>
    <property type="match status" value="1"/>
</dbReference>
<accession>A0ABM1GWX5</accession>
<sequence>METPPSLCQQGDNTVYRLQKSLYGLRQASRNLFLTFSEAIRKTGFQQSKDDYSFFTKEKGSSFTTILIYVENILLTGNNLQEIERIKRFLLKCFCIKDLGELKYFLGIEFSHSKKGIFQIKYAINVLQDSGILGARPEKFSMEQNLKLTSTDGIVLNDPTKSSHIPSKDWMNLPRYSKEYIDGIESFLDFVYSYGDPHGEKIQCPCAKCCNILWNRRNVVYDHLICHGFVKGYTRWINHGEWDIKLNVDDDMDYSCDDIDGLLNDQFRDVAQAGGVYDGPNEDAKKFYSLLEEANQELYSGCIGFSKLSFTLRLYLLKCLHGWSNESFTSLLELLKEAMPELNIPQSYNKTKSMVKNLGLDYDKIDACPNDCMLFRNDHKDDEFCHTCGASRYIQAPKVDSELESSKKQHRVSAKTLRHFPLIPRLKRLFMCSKTADSLRWHEEERSKDGKLRHPADGLAWKDFDRVHPDFAQDCRNVRLGLSSDGFNPFRTMNELKLLWDSGVETYDASRNETFQMRAALMWTISDFPAYAMLSGWSTKGKFACPCCNYGTNSRYLKHSRKMCYMDHRVFLPMDHPWRSNKRSFNGKTEFRPPPAPLKGIDVLNSLRDFENVFGKKKKRSNDGPWKKRSIFFELPYWQHNLLRHNLDVMHIEKNIVDSILGTLLDISGKTKDHAKARYDLKDMGIRKNLHPQDTEDSKRTKFTKACFSMTNGEKSIFCGVLKTAKLPDGSASNISRCVHLDERKVSNYKTHDAHFMLHYLLPIPIKSILPDHVAIPLIRLSSFFHRLCQKVITLEELDCLEVEIIETVNQLERIFPPSFFDIMIHLPIHLVNEVRLGGPVQNRWMYSTEREMGTFKSYIRNRRFPEGCIAETRVGIDCMNLFSKYLHRGVHTRFNRRARNNDECDPSDAEPVSLFSNKGVPLGAKKTDPIILDDKSLSQAHAYLLGNCDDVQKYIREHEQEVNNQSRRSKWSKAKNHYENFSQWFETRALQEDVPDLIKQLSRGPNSVAKRYSGYLINGYRFHVRQRDARHKTQNSGVTLIASTTSFASSKDKNLIAADLTYYGRIVDIVELNYYSHFKVVLFKCDWYEVEKDVYGLTYVYFNKRCSQEEPFVLASQVHQCFYVQDPYDQDKHYVMKTVPRDLFNMGDEVESNLPQSYENEPSEHPKGRSIPKDNGEVLLTKTDLPETIIDVLVEEFVNQQLEVEYEEEFEDEFEDESENEYEDEFSDAFEDESENEYEDESDDEVESE</sequence>
<dbReference type="Pfam" id="PF07727">
    <property type="entry name" value="RVT_2"/>
    <property type="match status" value="1"/>
</dbReference>
<evidence type="ECO:0000313" key="6">
    <source>
        <dbReference type="Proteomes" id="UP000694930"/>
    </source>
</evidence>
<organism evidence="6 7">
    <name type="scientific">Solanum pennellii</name>
    <name type="common">Tomato</name>
    <name type="synonym">Lycopersicon pennellii</name>
    <dbReference type="NCBI Taxonomy" id="28526"/>
    <lineage>
        <taxon>Eukaryota</taxon>
        <taxon>Viridiplantae</taxon>
        <taxon>Streptophyta</taxon>
        <taxon>Embryophyta</taxon>
        <taxon>Tracheophyta</taxon>
        <taxon>Spermatophyta</taxon>
        <taxon>Magnoliopsida</taxon>
        <taxon>eudicotyledons</taxon>
        <taxon>Gunneridae</taxon>
        <taxon>Pentapetalae</taxon>
        <taxon>asterids</taxon>
        <taxon>lamiids</taxon>
        <taxon>Solanales</taxon>
        <taxon>Solanaceae</taxon>
        <taxon>Solanoideae</taxon>
        <taxon>Solaneae</taxon>
        <taxon>Solanum</taxon>
        <taxon>Solanum subgen. Lycopersicon</taxon>
    </lineage>
</organism>
<evidence type="ECO:0000313" key="7">
    <source>
        <dbReference type="RefSeq" id="XP_015077138.1"/>
    </source>
</evidence>
<gene>
    <name evidence="7" type="primary">LOC107021067</name>
</gene>
<evidence type="ECO:0000259" key="2">
    <source>
        <dbReference type="Pfam" id="PF07727"/>
    </source>
</evidence>
<feature type="region of interest" description="Disordered" evidence="1">
    <location>
        <begin position="1154"/>
        <end position="1177"/>
    </location>
</feature>
<dbReference type="Proteomes" id="UP000694930">
    <property type="component" value="Chromosome 1"/>
</dbReference>
<protein>
    <submittedName>
        <fullName evidence="7">Uncharacterized protein LOC107021067</fullName>
    </submittedName>
</protein>
<dbReference type="InterPro" id="IPR013103">
    <property type="entry name" value="RVT_2"/>
</dbReference>
<proteinExistence type="predicted"/>
<dbReference type="RefSeq" id="XP_015077138.1">
    <property type="nucleotide sequence ID" value="XM_015221652.1"/>
</dbReference>
<reference evidence="6" key="1">
    <citation type="journal article" date="2014" name="Nat. Genet.">
        <title>The genome of the stress-tolerant wild tomato species Solanum pennellii.</title>
        <authorList>
            <person name="Bolger A."/>
            <person name="Scossa F."/>
            <person name="Bolger M.E."/>
            <person name="Lanz C."/>
            <person name="Maumus F."/>
            <person name="Tohge T."/>
            <person name="Quesneville H."/>
            <person name="Alseekh S."/>
            <person name="Sorensen I."/>
            <person name="Lichtenstein G."/>
            <person name="Fich E.A."/>
            <person name="Conte M."/>
            <person name="Keller H."/>
            <person name="Schneeberger K."/>
            <person name="Schwacke R."/>
            <person name="Ofner I."/>
            <person name="Vrebalov J."/>
            <person name="Xu Y."/>
            <person name="Osorio S."/>
            <person name="Aflitos S.A."/>
            <person name="Schijlen E."/>
            <person name="Jimenez-Gomez J.M."/>
            <person name="Ryngajllo M."/>
            <person name="Kimura S."/>
            <person name="Kumar R."/>
            <person name="Koenig D."/>
            <person name="Headland L.R."/>
            <person name="Maloof J.N."/>
            <person name="Sinha N."/>
            <person name="van Ham R.C."/>
            <person name="Lankhorst R.K."/>
            <person name="Mao L."/>
            <person name="Vogel A."/>
            <person name="Arsova B."/>
            <person name="Panstruga R."/>
            <person name="Fei Z."/>
            <person name="Rose J.K."/>
            <person name="Zamir D."/>
            <person name="Carrari F."/>
            <person name="Giovannoni J.J."/>
            <person name="Weigel D."/>
            <person name="Usadel B."/>
            <person name="Fernie A.R."/>
        </authorList>
    </citation>
    <scope>NUCLEOTIDE SEQUENCE [LARGE SCALE GENOMIC DNA]</scope>
    <source>
        <strain evidence="6">cv. LA0716</strain>
    </source>
</reference>
<dbReference type="Pfam" id="PF02992">
    <property type="entry name" value="Transposase_21"/>
    <property type="match status" value="1"/>
</dbReference>
<evidence type="ECO:0000256" key="1">
    <source>
        <dbReference type="SAM" id="MobiDB-lite"/>
    </source>
</evidence>
<dbReference type="Pfam" id="PF13963">
    <property type="entry name" value="Transpos_assoc"/>
    <property type="match status" value="1"/>
</dbReference>
<name>A0ABM1GWX5_SOLPN</name>
<dbReference type="Pfam" id="PF13960">
    <property type="entry name" value="DUF4218"/>
    <property type="match status" value="1"/>
</dbReference>
<reference evidence="7" key="2">
    <citation type="submission" date="2025-08" db="UniProtKB">
        <authorList>
            <consortium name="RefSeq"/>
        </authorList>
    </citation>
    <scope>IDENTIFICATION</scope>
</reference>
<dbReference type="InterPro" id="IPR029480">
    <property type="entry name" value="Transpos_assoc"/>
</dbReference>
<dbReference type="InterPro" id="IPR025452">
    <property type="entry name" value="DUF4218"/>
</dbReference>
<dbReference type="GeneID" id="107021067"/>
<evidence type="ECO:0000259" key="3">
    <source>
        <dbReference type="Pfam" id="PF13952"/>
    </source>
</evidence>
<feature type="region of interest" description="Disordered" evidence="1">
    <location>
        <begin position="1206"/>
        <end position="1250"/>
    </location>
</feature>
<feature type="compositionally biased region" description="Basic and acidic residues" evidence="1">
    <location>
        <begin position="1163"/>
        <end position="1177"/>
    </location>
</feature>
<dbReference type="InterPro" id="IPR004242">
    <property type="entry name" value="Transposase_21"/>
</dbReference>
<feature type="domain" description="DUF4216" evidence="3">
    <location>
        <begin position="1071"/>
        <end position="1133"/>
    </location>
</feature>
<evidence type="ECO:0000259" key="4">
    <source>
        <dbReference type="Pfam" id="PF13960"/>
    </source>
</evidence>
<dbReference type="PANTHER" id="PTHR10775:SF190">
    <property type="entry name" value="TNP2-LIKE TRANSPOSON PROTEIN"/>
    <property type="match status" value="1"/>
</dbReference>
<evidence type="ECO:0000259" key="5">
    <source>
        <dbReference type="Pfam" id="PF13963"/>
    </source>
</evidence>
<dbReference type="InterPro" id="IPR025312">
    <property type="entry name" value="DUF4216"/>
</dbReference>
<keyword evidence="6" id="KW-1185">Reference proteome</keyword>
<dbReference type="Pfam" id="PF13952">
    <property type="entry name" value="DUF4216"/>
    <property type="match status" value="1"/>
</dbReference>
<feature type="domain" description="DUF4218" evidence="4">
    <location>
        <begin position="788"/>
        <end position="901"/>
    </location>
</feature>
<feature type="domain" description="Transposase-associated" evidence="5">
    <location>
        <begin position="168"/>
        <end position="241"/>
    </location>
</feature>